<evidence type="ECO:0000313" key="2">
    <source>
        <dbReference type="Proteomes" id="UP000887013"/>
    </source>
</evidence>
<dbReference type="AlphaFoldDB" id="A0A8X6Q2F9"/>
<sequence>MHFNAVPIKVQIPSLCPVIEPVTDDILMKRHARARIPLKMHLVQGLTLVKPSEEQCLLMDDKSEVPA</sequence>
<keyword evidence="2" id="KW-1185">Reference proteome</keyword>
<comment type="caution">
    <text evidence="1">The sequence shown here is derived from an EMBL/GenBank/DDBJ whole genome shotgun (WGS) entry which is preliminary data.</text>
</comment>
<dbReference type="EMBL" id="BMAW01121193">
    <property type="protein sequence ID" value="GFT93033.1"/>
    <property type="molecule type" value="Genomic_DNA"/>
</dbReference>
<protein>
    <submittedName>
        <fullName evidence="1">Uncharacterized protein</fullName>
    </submittedName>
</protein>
<name>A0A8X6Q2F9_NEPPI</name>
<evidence type="ECO:0000313" key="1">
    <source>
        <dbReference type="EMBL" id="GFT93033.1"/>
    </source>
</evidence>
<reference evidence="1" key="1">
    <citation type="submission" date="2020-08" db="EMBL/GenBank/DDBJ databases">
        <title>Multicomponent nature underlies the extraordinary mechanical properties of spider dragline silk.</title>
        <authorList>
            <person name="Kono N."/>
            <person name="Nakamura H."/>
            <person name="Mori M."/>
            <person name="Yoshida Y."/>
            <person name="Ohtoshi R."/>
            <person name="Malay A.D."/>
            <person name="Moran D.A.P."/>
            <person name="Tomita M."/>
            <person name="Numata K."/>
            <person name="Arakawa K."/>
        </authorList>
    </citation>
    <scope>NUCLEOTIDE SEQUENCE</scope>
</reference>
<accession>A0A8X6Q2F9</accession>
<proteinExistence type="predicted"/>
<feature type="non-terminal residue" evidence="1">
    <location>
        <position position="1"/>
    </location>
</feature>
<dbReference type="Proteomes" id="UP000887013">
    <property type="component" value="Unassembled WGS sequence"/>
</dbReference>
<organism evidence="1 2">
    <name type="scientific">Nephila pilipes</name>
    <name type="common">Giant wood spider</name>
    <name type="synonym">Nephila maculata</name>
    <dbReference type="NCBI Taxonomy" id="299642"/>
    <lineage>
        <taxon>Eukaryota</taxon>
        <taxon>Metazoa</taxon>
        <taxon>Ecdysozoa</taxon>
        <taxon>Arthropoda</taxon>
        <taxon>Chelicerata</taxon>
        <taxon>Arachnida</taxon>
        <taxon>Araneae</taxon>
        <taxon>Araneomorphae</taxon>
        <taxon>Entelegynae</taxon>
        <taxon>Araneoidea</taxon>
        <taxon>Nephilidae</taxon>
        <taxon>Nephila</taxon>
    </lineage>
</organism>
<gene>
    <name evidence="1" type="ORF">NPIL_22851</name>
</gene>